<comment type="caution">
    <text evidence="1">The sequence shown here is derived from an EMBL/GenBank/DDBJ whole genome shotgun (WGS) entry which is preliminary data.</text>
</comment>
<protein>
    <submittedName>
        <fullName evidence="1">Uncharacterized protein</fullName>
    </submittedName>
</protein>
<name>A0AB36CNT9_9CORY</name>
<dbReference type="RefSeq" id="WP_168970615.1">
    <property type="nucleotide sequence ID" value="NZ_JABAFZ010000013.1"/>
</dbReference>
<evidence type="ECO:0000313" key="1">
    <source>
        <dbReference type="EMBL" id="NME90508.1"/>
    </source>
</evidence>
<evidence type="ECO:0000313" key="2">
    <source>
        <dbReference type="Proteomes" id="UP000544551"/>
    </source>
</evidence>
<sequence length="161" mass="18234">MDDADAEALAKWDSHPATLNYDQSISGTVSKSMLLRQEQKVIGAVIDAATTVLDLHEVVGTHELARRIAGMPGVPNYARTTSILKATGTSNHEAHRLQGGNTRRRMYKRYIDNLSGKPGHFFTRRIDNFDKFIAERKAYRRAIGERMKDNLQLGRPRKKER</sequence>
<proteinExistence type="predicted"/>
<dbReference type="EMBL" id="JABAFZ010000013">
    <property type="protein sequence ID" value="NME90508.1"/>
    <property type="molecule type" value="Genomic_DNA"/>
</dbReference>
<dbReference type="AlphaFoldDB" id="A0AB36CNT9"/>
<organism evidence="1 2">
    <name type="scientific">Corynebacterium stationis</name>
    <dbReference type="NCBI Taxonomy" id="1705"/>
    <lineage>
        <taxon>Bacteria</taxon>
        <taxon>Bacillati</taxon>
        <taxon>Actinomycetota</taxon>
        <taxon>Actinomycetes</taxon>
        <taxon>Mycobacteriales</taxon>
        <taxon>Corynebacteriaceae</taxon>
        <taxon>Corynebacterium</taxon>
    </lineage>
</organism>
<accession>A0AB36CNT9</accession>
<reference evidence="1 2" key="1">
    <citation type="submission" date="2020-04" db="EMBL/GenBank/DDBJ databases">
        <authorList>
            <person name="Hitch T.C.A."/>
            <person name="Wylensek D."/>
            <person name="Clavel T."/>
        </authorList>
    </citation>
    <scope>NUCLEOTIDE SEQUENCE [LARGE SCALE GENOMIC DNA]</scope>
    <source>
        <strain evidence="1 2">BL-383-APC-3D</strain>
    </source>
</reference>
<gene>
    <name evidence="1" type="ORF">HF853_12725</name>
</gene>
<dbReference type="Proteomes" id="UP000544551">
    <property type="component" value="Unassembled WGS sequence"/>
</dbReference>